<comment type="caution">
    <text evidence="2">The sequence shown here is derived from an EMBL/GenBank/DDBJ whole genome shotgun (WGS) entry which is preliminary data.</text>
</comment>
<dbReference type="AlphaFoldDB" id="A0A1B8ZZV8"/>
<gene>
    <name evidence="2" type="ORF">BBI01_01285</name>
</gene>
<organism evidence="2 3">
    <name type="scientific">Chryseobacterium artocarpi</name>
    <dbReference type="NCBI Taxonomy" id="1414727"/>
    <lineage>
        <taxon>Bacteria</taxon>
        <taxon>Pseudomonadati</taxon>
        <taxon>Bacteroidota</taxon>
        <taxon>Flavobacteriia</taxon>
        <taxon>Flavobacteriales</taxon>
        <taxon>Weeksellaceae</taxon>
        <taxon>Chryseobacterium group</taxon>
        <taxon>Chryseobacterium</taxon>
    </lineage>
</organism>
<feature type="region of interest" description="Disordered" evidence="1">
    <location>
        <begin position="24"/>
        <end position="80"/>
    </location>
</feature>
<evidence type="ECO:0000256" key="1">
    <source>
        <dbReference type="SAM" id="MobiDB-lite"/>
    </source>
</evidence>
<feature type="compositionally biased region" description="Polar residues" evidence="1">
    <location>
        <begin position="43"/>
        <end position="66"/>
    </location>
</feature>
<name>A0A1B8ZZV8_9FLAO</name>
<sequence>MKKSTIISLVMILTSIGTLSSCREDEMDQMEKTQPPLIEKNNKNMSMRNIQDTLTVSTNSNANDNETSQEDPPPKDRGQW</sequence>
<evidence type="ECO:0008006" key="4">
    <source>
        <dbReference type="Google" id="ProtNLM"/>
    </source>
</evidence>
<keyword evidence="3" id="KW-1185">Reference proteome</keyword>
<protein>
    <recommendedName>
        <fullName evidence="4">Lipoprotein</fullName>
    </recommendedName>
</protein>
<dbReference type="EMBL" id="MAYH01000001">
    <property type="protein sequence ID" value="OCA77125.1"/>
    <property type="molecule type" value="Genomic_DNA"/>
</dbReference>
<dbReference type="Proteomes" id="UP000092651">
    <property type="component" value="Unassembled WGS sequence"/>
</dbReference>
<reference evidence="2 3" key="1">
    <citation type="submission" date="2016-07" db="EMBL/GenBank/DDBJ databases">
        <authorList>
            <person name="Jeong J.-J."/>
            <person name="Kim D.W."/>
            <person name="Sang M.K."/>
            <person name="Choi I.-G."/>
            <person name="Kim K.D."/>
        </authorList>
    </citation>
    <scope>NUCLEOTIDE SEQUENCE [LARGE SCALE GENOMIC DNA]</scope>
    <source>
        <strain evidence="2 3">UTM-3</strain>
    </source>
</reference>
<proteinExistence type="predicted"/>
<dbReference type="PROSITE" id="PS51257">
    <property type="entry name" value="PROKAR_LIPOPROTEIN"/>
    <property type="match status" value="1"/>
</dbReference>
<evidence type="ECO:0000313" key="3">
    <source>
        <dbReference type="Proteomes" id="UP000092651"/>
    </source>
</evidence>
<accession>A0A1B8ZZV8</accession>
<evidence type="ECO:0000313" key="2">
    <source>
        <dbReference type="EMBL" id="OCA77125.1"/>
    </source>
</evidence>